<feature type="region of interest" description="Disordered" evidence="1">
    <location>
        <begin position="200"/>
        <end position="223"/>
    </location>
</feature>
<dbReference type="SUPFAM" id="SSF50891">
    <property type="entry name" value="Cyclophilin-like"/>
    <property type="match status" value="1"/>
</dbReference>
<evidence type="ECO:0000256" key="1">
    <source>
        <dbReference type="SAM" id="MobiDB-lite"/>
    </source>
</evidence>
<dbReference type="PANTHER" id="PTHR45625:SF3">
    <property type="entry name" value="PEPTIDYL-PROLYL CIS-TRANS ISOMERASE B-RELATED"/>
    <property type="match status" value="1"/>
</dbReference>
<protein>
    <submittedName>
        <fullName evidence="3">Peptidyl-prolyl cis-trans isomerase, cyclophilin type</fullName>
    </submittedName>
</protein>
<reference evidence="3" key="1">
    <citation type="submission" date="2015-08" db="EMBL/GenBank/DDBJ databases">
        <authorList>
            <person name="Babu N.S."/>
            <person name="Beckwith C.J."/>
            <person name="Beseler K.G."/>
            <person name="Brison A."/>
            <person name="Carone J.V."/>
            <person name="Caskin T.P."/>
            <person name="Diamond M."/>
            <person name="Durham M.E."/>
            <person name="Foxe J.M."/>
            <person name="Go M."/>
            <person name="Henderson B.A."/>
            <person name="Jones I.B."/>
            <person name="McGettigan J.A."/>
            <person name="Micheletti S.J."/>
            <person name="Nasrallah M.E."/>
            <person name="Ortiz D."/>
            <person name="Piller C.R."/>
            <person name="Privatt S.R."/>
            <person name="Schneider S.L."/>
            <person name="Sharp S."/>
            <person name="Smith T.C."/>
            <person name="Stanton J.D."/>
            <person name="Ullery H.E."/>
            <person name="Wilson R.J."/>
            <person name="Serrano M.G."/>
            <person name="Buck G."/>
            <person name="Lee V."/>
            <person name="Wang Y."/>
            <person name="Carvalho R."/>
            <person name="Voegtly L."/>
            <person name="Shi R."/>
            <person name="Duckworth R."/>
            <person name="Johnson A."/>
            <person name="Loviza R."/>
            <person name="Walstead R."/>
            <person name="Shah Z."/>
            <person name="Kiflezghi M."/>
            <person name="Wade K."/>
            <person name="Ball S.L."/>
            <person name="Bradley K.W."/>
            <person name="Asai D.J."/>
            <person name="Bowman C.A."/>
            <person name="Russell D.A."/>
            <person name="Pope W.H."/>
            <person name="Jacobs-Sera D."/>
            <person name="Hendrix R.W."/>
            <person name="Hatfull G.F."/>
        </authorList>
    </citation>
    <scope>NUCLEOTIDE SEQUENCE</scope>
</reference>
<proteinExistence type="predicted"/>
<dbReference type="EMBL" id="CZKA01000067">
    <property type="protein sequence ID" value="CUR60086.1"/>
    <property type="molecule type" value="Genomic_DNA"/>
</dbReference>
<dbReference type="InterPro" id="IPR029000">
    <property type="entry name" value="Cyclophilin-like_dom_sf"/>
</dbReference>
<dbReference type="PROSITE" id="PS51257">
    <property type="entry name" value="PROKAR_LIPOPROTEIN"/>
    <property type="match status" value="1"/>
</dbReference>
<feature type="region of interest" description="Disordered" evidence="1">
    <location>
        <begin position="23"/>
        <end position="67"/>
    </location>
</feature>
<dbReference type="Pfam" id="PF00160">
    <property type="entry name" value="Pro_isomerase"/>
    <property type="match status" value="1"/>
</dbReference>
<sequence>MLTRPLALAALLLTVTTLAACGGNDDSPSSATDPSTAAGPTTECSYPAAAPAAKEASAPPKNAPSDGEVTVTIATSIGDLKATLDQEKTPCTVNSFLSLADQGYFDGTTCHRLTTADSGISVLQCGDPSGTGSGGPGYSFADELSGKETYSAGTLAMANAGPDTNGSQFFMVYGDSPLPAAYTVFGTIDAASTQLIADAAGEGTTNGTPDGPPTVPVDIDSIS</sequence>
<evidence type="ECO:0000259" key="2">
    <source>
        <dbReference type="PROSITE" id="PS50072"/>
    </source>
</evidence>
<dbReference type="PANTHER" id="PTHR45625">
    <property type="entry name" value="PEPTIDYL-PROLYL CIS-TRANS ISOMERASE-RELATED"/>
    <property type="match status" value="1"/>
</dbReference>
<gene>
    <name evidence="3" type="ORF">NOCA270071</name>
</gene>
<keyword evidence="3" id="KW-0413">Isomerase</keyword>
<dbReference type="InterPro" id="IPR044666">
    <property type="entry name" value="Cyclophilin_A-like"/>
</dbReference>
<dbReference type="InterPro" id="IPR002130">
    <property type="entry name" value="Cyclophilin-type_PPIase_dom"/>
</dbReference>
<feature type="domain" description="PPIase cyclophilin-type" evidence="2">
    <location>
        <begin position="75"/>
        <end position="223"/>
    </location>
</feature>
<dbReference type="CDD" id="cd00317">
    <property type="entry name" value="cyclophilin"/>
    <property type="match status" value="1"/>
</dbReference>
<accession>A0A2P2CDK7</accession>
<organism evidence="3">
    <name type="scientific">metagenome</name>
    <dbReference type="NCBI Taxonomy" id="256318"/>
    <lineage>
        <taxon>unclassified sequences</taxon>
        <taxon>metagenomes</taxon>
    </lineage>
</organism>
<dbReference type="PROSITE" id="PS50072">
    <property type="entry name" value="CSA_PPIASE_2"/>
    <property type="match status" value="1"/>
</dbReference>
<dbReference type="PRINTS" id="PR00153">
    <property type="entry name" value="CSAPPISMRASE"/>
</dbReference>
<dbReference type="AlphaFoldDB" id="A0A2P2CDK7"/>
<dbReference type="Gene3D" id="2.40.100.10">
    <property type="entry name" value="Cyclophilin-like"/>
    <property type="match status" value="1"/>
</dbReference>
<evidence type="ECO:0000313" key="3">
    <source>
        <dbReference type="EMBL" id="CUR60086.1"/>
    </source>
</evidence>
<feature type="compositionally biased region" description="Low complexity" evidence="1">
    <location>
        <begin position="23"/>
        <end position="65"/>
    </location>
</feature>
<dbReference type="GO" id="GO:0003755">
    <property type="term" value="F:peptidyl-prolyl cis-trans isomerase activity"/>
    <property type="evidence" value="ECO:0007669"/>
    <property type="project" value="InterPro"/>
</dbReference>
<name>A0A2P2CDK7_9ZZZZ</name>